<name>A0A9P7N980_9HYPO</name>
<proteinExistence type="predicted"/>
<feature type="region of interest" description="Disordered" evidence="1">
    <location>
        <begin position="1"/>
        <end position="20"/>
    </location>
</feature>
<dbReference type="Proteomes" id="UP000748025">
    <property type="component" value="Unassembled WGS sequence"/>
</dbReference>
<organism evidence="2 3">
    <name type="scientific">Claviceps pusilla</name>
    <dbReference type="NCBI Taxonomy" id="123648"/>
    <lineage>
        <taxon>Eukaryota</taxon>
        <taxon>Fungi</taxon>
        <taxon>Dikarya</taxon>
        <taxon>Ascomycota</taxon>
        <taxon>Pezizomycotina</taxon>
        <taxon>Sordariomycetes</taxon>
        <taxon>Hypocreomycetidae</taxon>
        <taxon>Hypocreales</taxon>
        <taxon>Clavicipitaceae</taxon>
        <taxon>Claviceps</taxon>
    </lineage>
</organism>
<feature type="compositionally biased region" description="Low complexity" evidence="1">
    <location>
        <begin position="1"/>
        <end position="11"/>
    </location>
</feature>
<reference evidence="2" key="1">
    <citation type="journal article" date="2020" name="bioRxiv">
        <title>Whole genome comparisons of ergot fungi reveals the divergence and evolution of species within the genus Claviceps are the result of varying mechanisms driving genome evolution and host range expansion.</title>
        <authorList>
            <person name="Wyka S.A."/>
            <person name="Mondo S.J."/>
            <person name="Liu M."/>
            <person name="Dettman J."/>
            <person name="Nalam V."/>
            <person name="Broders K.D."/>
        </authorList>
    </citation>
    <scope>NUCLEOTIDE SEQUENCE</scope>
    <source>
        <strain evidence="2">CCC 602</strain>
    </source>
</reference>
<protein>
    <submittedName>
        <fullName evidence="2">Uncharacterized protein</fullName>
    </submittedName>
</protein>
<evidence type="ECO:0000313" key="3">
    <source>
        <dbReference type="Proteomes" id="UP000748025"/>
    </source>
</evidence>
<sequence length="148" mass="15771">MTFSPAPSDTKPSPPSPPPYKTNATAMKFSTSAALGALALFAGQTFAAVPPPDCQENRRPDGTQAYGYDCTLQGDGTWACPDGAVVRRSGATKIRLTAGNERTYVVVTCDNLKPTPFFSCAAHNSGVQLLPCTNNRILRVQLFSSTQR</sequence>
<evidence type="ECO:0000313" key="2">
    <source>
        <dbReference type="EMBL" id="KAG5999504.1"/>
    </source>
</evidence>
<gene>
    <name evidence="2" type="ORF">E4U43_002031</name>
</gene>
<dbReference type="AlphaFoldDB" id="A0A9P7N980"/>
<evidence type="ECO:0000256" key="1">
    <source>
        <dbReference type="SAM" id="MobiDB-lite"/>
    </source>
</evidence>
<comment type="caution">
    <text evidence="2">The sequence shown here is derived from an EMBL/GenBank/DDBJ whole genome shotgun (WGS) entry which is preliminary data.</text>
</comment>
<accession>A0A9P7N980</accession>
<keyword evidence="3" id="KW-1185">Reference proteome</keyword>
<dbReference type="EMBL" id="SRPW01001689">
    <property type="protein sequence ID" value="KAG5999504.1"/>
    <property type="molecule type" value="Genomic_DNA"/>
</dbReference>